<gene>
    <name evidence="1" type="ORF">AVEN_215501_1</name>
</gene>
<dbReference type="EMBL" id="BGPR01000074">
    <property type="protein sequence ID" value="GBL90755.1"/>
    <property type="molecule type" value="Genomic_DNA"/>
</dbReference>
<dbReference type="OrthoDB" id="10445459at2759"/>
<organism evidence="1 2">
    <name type="scientific">Araneus ventricosus</name>
    <name type="common">Orbweaver spider</name>
    <name type="synonym">Epeira ventricosa</name>
    <dbReference type="NCBI Taxonomy" id="182803"/>
    <lineage>
        <taxon>Eukaryota</taxon>
        <taxon>Metazoa</taxon>
        <taxon>Ecdysozoa</taxon>
        <taxon>Arthropoda</taxon>
        <taxon>Chelicerata</taxon>
        <taxon>Arachnida</taxon>
        <taxon>Araneae</taxon>
        <taxon>Araneomorphae</taxon>
        <taxon>Entelegynae</taxon>
        <taxon>Araneoidea</taxon>
        <taxon>Araneidae</taxon>
        <taxon>Araneus</taxon>
    </lineage>
</organism>
<sequence length="103" mass="11851">MFHKQPHPVCRHCESMRRKQLPLLLPFRLSVCIALSRQCVRIRINHSRSGAPSTRGSEEQINDPFYVVFFGGRRAKCFMPRITAFPLDAAERHSELLMAGLET</sequence>
<dbReference type="AlphaFoldDB" id="A0A4Y2BH77"/>
<dbReference type="Proteomes" id="UP000499080">
    <property type="component" value="Unassembled WGS sequence"/>
</dbReference>
<proteinExistence type="predicted"/>
<accession>A0A4Y2BH77</accession>
<name>A0A4Y2BH77_ARAVE</name>
<reference evidence="1 2" key="1">
    <citation type="journal article" date="2019" name="Sci. Rep.">
        <title>Orb-weaving spider Araneus ventricosus genome elucidates the spidroin gene catalogue.</title>
        <authorList>
            <person name="Kono N."/>
            <person name="Nakamura H."/>
            <person name="Ohtoshi R."/>
            <person name="Moran D.A.P."/>
            <person name="Shinohara A."/>
            <person name="Yoshida Y."/>
            <person name="Fujiwara M."/>
            <person name="Mori M."/>
            <person name="Tomita M."/>
            <person name="Arakawa K."/>
        </authorList>
    </citation>
    <scope>NUCLEOTIDE SEQUENCE [LARGE SCALE GENOMIC DNA]</scope>
</reference>
<keyword evidence="2" id="KW-1185">Reference proteome</keyword>
<evidence type="ECO:0000313" key="1">
    <source>
        <dbReference type="EMBL" id="GBL90755.1"/>
    </source>
</evidence>
<evidence type="ECO:0000313" key="2">
    <source>
        <dbReference type="Proteomes" id="UP000499080"/>
    </source>
</evidence>
<comment type="caution">
    <text evidence="1">The sequence shown here is derived from an EMBL/GenBank/DDBJ whole genome shotgun (WGS) entry which is preliminary data.</text>
</comment>
<protein>
    <submittedName>
        <fullName evidence="1">Uncharacterized protein</fullName>
    </submittedName>
</protein>